<reference evidence="1 2" key="1">
    <citation type="submission" date="2015-02" db="EMBL/GenBank/DDBJ databases">
        <authorList>
            <person name="Ju K.-S."/>
            <person name="Doroghazi J.R."/>
            <person name="Metcalf W."/>
        </authorList>
    </citation>
    <scope>NUCLEOTIDE SEQUENCE [LARGE SCALE GENOMIC DNA]</scope>
    <source>
        <strain evidence="1 2">NRRL ISP-5550</strain>
    </source>
</reference>
<name>A0A0F4JTQ3_9ACTN</name>
<sequence>MSTAPGPLDRWYETAGVRGGVRRMFHAEAEQGRVFFPDALVPHLAHPEVKALAPERVREISVRHLYQFLHSTTHLETRVVNGAAEPVANGNSGLHFPTALRMDAFKVYCDEGYHALYSLDLADQVAAVTGIAVPDVDYGGFVTALQDTGRRLLPEDPVLAGQLQAVVFETLITAVLNEVPQDPTVVSTVRELMRDHAKDEGRHHRFFSAFFLELWARLDGRRRVLAARALPAMIRAALDWDLEPVRVSLRLAGLDEERIGAVLADCYGGSAGVDRIQTISRSTLRLCAQVGAFDLPGVTDAFAAHGLRAPEDSDV</sequence>
<dbReference type="AlphaFoldDB" id="A0A0F4JTQ3"/>
<dbReference type="InterPro" id="IPR012348">
    <property type="entry name" value="RNR-like"/>
</dbReference>
<dbReference type="STRING" id="68223.GCA_002028425_01737"/>
<dbReference type="PATRIC" id="fig|68223.7.peg.2994"/>
<dbReference type="Pfam" id="PF11583">
    <property type="entry name" value="AurF"/>
    <property type="match status" value="1"/>
</dbReference>
<proteinExistence type="predicted"/>
<dbReference type="Proteomes" id="UP000033551">
    <property type="component" value="Unassembled WGS sequence"/>
</dbReference>
<evidence type="ECO:0008006" key="3">
    <source>
        <dbReference type="Google" id="ProtNLM"/>
    </source>
</evidence>
<dbReference type="OrthoDB" id="505347at2"/>
<dbReference type="InterPro" id="IPR025859">
    <property type="entry name" value="AurF/CmlI"/>
</dbReference>
<keyword evidence="2" id="KW-1185">Reference proteome</keyword>
<dbReference type="RefSeq" id="WP_045946355.1">
    <property type="nucleotide sequence ID" value="NZ_JZWV01000116.1"/>
</dbReference>
<dbReference type="GO" id="GO:0016491">
    <property type="term" value="F:oxidoreductase activity"/>
    <property type="evidence" value="ECO:0007669"/>
    <property type="project" value="InterPro"/>
</dbReference>
<comment type="caution">
    <text evidence="1">The sequence shown here is derived from an EMBL/GenBank/DDBJ whole genome shotgun (WGS) entry which is preliminary data.</text>
</comment>
<accession>A0A0F4JTQ3</accession>
<evidence type="ECO:0000313" key="1">
    <source>
        <dbReference type="EMBL" id="KJY37214.1"/>
    </source>
</evidence>
<gene>
    <name evidence="1" type="ORF">VR44_06205</name>
</gene>
<organism evidence="1 2">
    <name type="scientific">Streptomyces katrae</name>
    <dbReference type="NCBI Taxonomy" id="68223"/>
    <lineage>
        <taxon>Bacteria</taxon>
        <taxon>Bacillati</taxon>
        <taxon>Actinomycetota</taxon>
        <taxon>Actinomycetes</taxon>
        <taxon>Kitasatosporales</taxon>
        <taxon>Streptomycetaceae</taxon>
        <taxon>Streptomyces</taxon>
    </lineage>
</organism>
<dbReference type="Gene3D" id="1.10.620.20">
    <property type="entry name" value="Ribonucleotide Reductase, subunit A"/>
    <property type="match status" value="1"/>
</dbReference>
<dbReference type="EMBL" id="JZWV01000116">
    <property type="protein sequence ID" value="KJY37214.1"/>
    <property type="molecule type" value="Genomic_DNA"/>
</dbReference>
<evidence type="ECO:0000313" key="2">
    <source>
        <dbReference type="Proteomes" id="UP000033551"/>
    </source>
</evidence>
<protein>
    <recommendedName>
        <fullName evidence="3">Aminobenzoate oxygenase</fullName>
    </recommendedName>
</protein>